<dbReference type="AlphaFoldDB" id="A0A369P1B7"/>
<dbReference type="SUPFAM" id="SSF64182">
    <property type="entry name" value="DHH phosphoesterases"/>
    <property type="match status" value="1"/>
</dbReference>
<dbReference type="GO" id="GO:0046872">
    <property type="term" value="F:metal ion binding"/>
    <property type="evidence" value="ECO:0007669"/>
    <property type="project" value="UniProtKB-KW"/>
</dbReference>
<evidence type="ECO:0000313" key="9">
    <source>
        <dbReference type="Proteomes" id="UP000253805"/>
    </source>
</evidence>
<dbReference type="PANTHER" id="PTHR12112:SF22">
    <property type="entry name" value="MANGANESE-DEPENDENT INORGANIC PYROPHOSPHATASE-RELATED"/>
    <property type="match status" value="1"/>
</dbReference>
<dbReference type="Proteomes" id="UP000253805">
    <property type="component" value="Unassembled WGS sequence"/>
</dbReference>
<name>A0A369P1B7_9ACTN</name>
<dbReference type="InterPro" id="IPR001667">
    <property type="entry name" value="DDH_dom"/>
</dbReference>
<evidence type="ECO:0000256" key="7">
    <source>
        <dbReference type="ARBA" id="ARBA00047820"/>
    </source>
</evidence>
<dbReference type="Gene3D" id="3.10.310.20">
    <property type="entry name" value="DHHA2 domain"/>
    <property type="match status" value="1"/>
</dbReference>
<protein>
    <recommendedName>
        <fullName evidence="2">inorganic diphosphatase</fullName>
        <ecNumber evidence="2">3.6.1.1</ecNumber>
    </recommendedName>
    <alternativeName>
        <fullName evidence="6">Pyrophosphate phospho-hydrolase</fullName>
    </alternativeName>
</protein>
<dbReference type="GO" id="GO:0005737">
    <property type="term" value="C:cytoplasm"/>
    <property type="evidence" value="ECO:0007669"/>
    <property type="project" value="InterPro"/>
</dbReference>
<organism evidence="8 9">
    <name type="scientific">Adlercreutzia equolifaciens subsp. celatus</name>
    <dbReference type="NCBI Taxonomy" id="394340"/>
    <lineage>
        <taxon>Bacteria</taxon>
        <taxon>Bacillati</taxon>
        <taxon>Actinomycetota</taxon>
        <taxon>Coriobacteriia</taxon>
        <taxon>Eggerthellales</taxon>
        <taxon>Eggerthellaceae</taxon>
        <taxon>Adlercreutzia</taxon>
    </lineage>
</organism>
<dbReference type="EC" id="3.6.1.1" evidence="2"/>
<dbReference type="Pfam" id="PF01368">
    <property type="entry name" value="DHH"/>
    <property type="match status" value="1"/>
</dbReference>
<reference evidence="8 9" key="1">
    <citation type="journal article" date="2018" name="Elife">
        <title>Discovery and characterization of a prevalent human gut bacterial enzyme sufficient for the inactivation of a family of plant toxins.</title>
        <authorList>
            <person name="Koppel N."/>
            <person name="Bisanz J.E."/>
            <person name="Pandelia M.E."/>
            <person name="Turnbaugh P.J."/>
            <person name="Balskus E.P."/>
        </authorList>
    </citation>
    <scope>NUCLEOTIDE SEQUENCE [LARGE SCALE GENOMIC DNA]</scope>
    <source>
        <strain evidence="8 9">OB21 GAM 11</strain>
    </source>
</reference>
<dbReference type="Pfam" id="PF02833">
    <property type="entry name" value="DHHA2"/>
    <property type="match status" value="1"/>
</dbReference>
<keyword evidence="4" id="KW-0378">Hydrolase</keyword>
<dbReference type="InterPro" id="IPR038222">
    <property type="entry name" value="DHHA2_dom_sf"/>
</dbReference>
<gene>
    <name evidence="8" type="ORF">C1850_03580</name>
</gene>
<comment type="cofactor">
    <cofactor evidence="1">
        <name>Mn(2+)</name>
        <dbReference type="ChEBI" id="CHEBI:29035"/>
    </cofactor>
</comment>
<dbReference type="PANTHER" id="PTHR12112">
    <property type="entry name" value="BNIP - RELATED"/>
    <property type="match status" value="1"/>
</dbReference>
<evidence type="ECO:0000256" key="1">
    <source>
        <dbReference type="ARBA" id="ARBA00001936"/>
    </source>
</evidence>
<comment type="caution">
    <text evidence="8">The sequence shown here is derived from an EMBL/GenBank/DDBJ whole genome shotgun (WGS) entry which is preliminary data.</text>
</comment>
<proteinExistence type="predicted"/>
<dbReference type="InterPro" id="IPR038763">
    <property type="entry name" value="DHH_sf"/>
</dbReference>
<evidence type="ECO:0000256" key="2">
    <source>
        <dbReference type="ARBA" id="ARBA00012146"/>
    </source>
</evidence>
<dbReference type="RefSeq" id="WP_022740360.1">
    <property type="nucleotide sequence ID" value="NZ_AP024470.1"/>
</dbReference>
<dbReference type="InterPro" id="IPR004097">
    <property type="entry name" value="DHHA2"/>
</dbReference>
<dbReference type="SMART" id="SM01131">
    <property type="entry name" value="DHHA2"/>
    <property type="match status" value="1"/>
</dbReference>
<dbReference type="EMBL" id="PPUT01000006">
    <property type="protein sequence ID" value="RDC45901.1"/>
    <property type="molecule type" value="Genomic_DNA"/>
</dbReference>
<dbReference type="GO" id="GO:0004427">
    <property type="term" value="F:inorganic diphosphate phosphatase activity"/>
    <property type="evidence" value="ECO:0007669"/>
    <property type="project" value="UniProtKB-EC"/>
</dbReference>
<accession>A0A369P1B7</accession>
<evidence type="ECO:0000256" key="6">
    <source>
        <dbReference type="ARBA" id="ARBA00032535"/>
    </source>
</evidence>
<sequence>MSSKILVVGHRNPDNDSIAAAVGYAHLKNALAARDGEADAVEYVPARLGPLPVESAWILEQNDIAEPVLIENVNPVERDGEEVKQKVILVDHNEIGQAAPGIENADVVEIIDHHRIADVSTANPILFLNLPIGSTATIVTLQFRQTGIELPDSIARVLLSAILTDTVIMKSPTCTQVDVDQVNFLADKLGIDAVEYGMDIFRTRGGEDKMPIAKLVEADSKEFKVNDDVTVLIAQRETVDLPTVMAREAEIRDHMKKLVEDNGYEFALLLVTDILAEGSQFIVEGDPARVNRVFEIECCEGGNWMPGVLSRKKQVAAPILAS</sequence>
<keyword evidence="5" id="KW-0464">Manganese</keyword>
<dbReference type="Gene3D" id="3.90.1640.10">
    <property type="entry name" value="inorganic pyrophosphatase (n-terminal core)"/>
    <property type="match status" value="1"/>
</dbReference>
<evidence type="ECO:0000313" key="8">
    <source>
        <dbReference type="EMBL" id="RDC45901.1"/>
    </source>
</evidence>
<dbReference type="FunFam" id="3.90.1640.10:FF:000001">
    <property type="entry name" value="Probable manganese-dependent inorganic pyrophosphatase"/>
    <property type="match status" value="1"/>
</dbReference>
<evidence type="ECO:0000256" key="4">
    <source>
        <dbReference type="ARBA" id="ARBA00022801"/>
    </source>
</evidence>
<evidence type="ECO:0000256" key="5">
    <source>
        <dbReference type="ARBA" id="ARBA00023211"/>
    </source>
</evidence>
<evidence type="ECO:0000256" key="3">
    <source>
        <dbReference type="ARBA" id="ARBA00022723"/>
    </source>
</evidence>
<dbReference type="GeneID" id="62678105"/>
<comment type="catalytic activity">
    <reaction evidence="7">
        <text>diphosphate + H2O = 2 phosphate + H(+)</text>
        <dbReference type="Rhea" id="RHEA:24576"/>
        <dbReference type="ChEBI" id="CHEBI:15377"/>
        <dbReference type="ChEBI" id="CHEBI:15378"/>
        <dbReference type="ChEBI" id="CHEBI:33019"/>
        <dbReference type="ChEBI" id="CHEBI:43474"/>
        <dbReference type="EC" id="3.6.1.1"/>
    </reaction>
</comment>
<dbReference type="NCBIfam" id="NF003877">
    <property type="entry name" value="PRK05427.1"/>
    <property type="match status" value="1"/>
</dbReference>
<keyword evidence="3" id="KW-0479">Metal-binding</keyword>